<accession>A0ABR7QLE2</accession>
<keyword evidence="2" id="KW-1185">Reference proteome</keyword>
<proteinExistence type="predicted"/>
<gene>
    <name evidence="1" type="ORF">H4O18_08405</name>
</gene>
<dbReference type="InterPro" id="IPR021130">
    <property type="entry name" value="PRib-ATP_PPHydrolase-like"/>
</dbReference>
<dbReference type="RefSeq" id="WP_187583405.1">
    <property type="nucleotide sequence ID" value="NZ_JACLHY010000006.1"/>
</dbReference>
<organism evidence="1 2">
    <name type="scientific">Arenibacter arenosicollis</name>
    <dbReference type="NCBI Taxonomy" id="2762274"/>
    <lineage>
        <taxon>Bacteria</taxon>
        <taxon>Pseudomonadati</taxon>
        <taxon>Bacteroidota</taxon>
        <taxon>Flavobacteriia</taxon>
        <taxon>Flavobacteriales</taxon>
        <taxon>Flavobacteriaceae</taxon>
        <taxon>Arenibacter</taxon>
    </lineage>
</organism>
<dbReference type="InterPro" id="IPR033653">
    <property type="entry name" value="NTP-PPase_DR2231-like"/>
</dbReference>
<reference evidence="1 2" key="1">
    <citation type="submission" date="2020-08" db="EMBL/GenBank/DDBJ databases">
        <title>Arenibacter gaetbuli sp. nov., isolated from a sand dune.</title>
        <authorList>
            <person name="Park S."/>
            <person name="Yoon J.-H."/>
        </authorList>
    </citation>
    <scope>NUCLEOTIDE SEQUENCE [LARGE SCALE GENOMIC DNA]</scope>
    <source>
        <strain evidence="1 2">BSSL-BM3</strain>
    </source>
</reference>
<dbReference type="CDD" id="cd11530">
    <property type="entry name" value="NTP-PPase_DR2231_like"/>
    <property type="match status" value="1"/>
</dbReference>
<sequence>MKSKLSAVELFHNSFGLGVSKEIKADLGKDKNLLRFNLMDEENKEYLEAATNNDVVEVADALGDMLYILCGTILEHGMQYKIEEVFEEIQRSNMSKLGKDGKPIYREDGKVLKGPNYFKPNIVDILDKK</sequence>
<protein>
    <submittedName>
        <fullName evidence="1">Nucleoside triphosphate pyrophosphohydrolase family protein</fullName>
    </submittedName>
</protein>
<dbReference type="InterPro" id="IPR023292">
    <property type="entry name" value="NTP_PyroPHydrolase-like_dom_sf"/>
</dbReference>
<dbReference type="Proteomes" id="UP000618952">
    <property type="component" value="Unassembled WGS sequence"/>
</dbReference>
<evidence type="ECO:0000313" key="1">
    <source>
        <dbReference type="EMBL" id="MBC8768011.1"/>
    </source>
</evidence>
<dbReference type="Gene3D" id="1.10.3420.10">
    <property type="entry name" value="putative ntp pyrophosphohydrolase like domain"/>
    <property type="match status" value="1"/>
</dbReference>
<dbReference type="Pfam" id="PF01503">
    <property type="entry name" value="PRA-PH"/>
    <property type="match status" value="1"/>
</dbReference>
<name>A0ABR7QLE2_9FLAO</name>
<comment type="caution">
    <text evidence="1">The sequence shown here is derived from an EMBL/GenBank/DDBJ whole genome shotgun (WGS) entry which is preliminary data.</text>
</comment>
<evidence type="ECO:0000313" key="2">
    <source>
        <dbReference type="Proteomes" id="UP000618952"/>
    </source>
</evidence>
<dbReference type="EMBL" id="JACLHY010000006">
    <property type="protein sequence ID" value="MBC8768011.1"/>
    <property type="molecule type" value="Genomic_DNA"/>
</dbReference>